<sequence length="283" mass="30352">MRLRIARSSANACWPSLPCGFDEAVWHSEVPFRKIRRVQESDPTNGSLAGGPRLRYEREKAVLPQTRLETTSLPASSDAIQTFAAMPRNDFLLPFPVRRSWGAVSGGREGQMNGQRAGEYEWLSSTRRTSGVKSSGSGREGLPAVRLALRGNGGGWRRWRRRFRGCPISTGGPCAAGLRVIATTVPRFSPGGSESEGPRAGSVPAKGREGSWGCECGRGGAPVFSSSSLVSSISKAGGQLVPTRGKLFFLACIEMPSFADKSLSSGGSLNCFWASLEREGWAL</sequence>
<protein>
    <submittedName>
        <fullName evidence="1">Uncharacterized protein</fullName>
    </submittedName>
</protein>
<gene>
    <name evidence="1" type="ORF">L345_08597</name>
</gene>
<organism evidence="1 2">
    <name type="scientific">Ophiophagus hannah</name>
    <name type="common">King cobra</name>
    <name type="synonym">Naja hannah</name>
    <dbReference type="NCBI Taxonomy" id="8665"/>
    <lineage>
        <taxon>Eukaryota</taxon>
        <taxon>Metazoa</taxon>
        <taxon>Chordata</taxon>
        <taxon>Craniata</taxon>
        <taxon>Vertebrata</taxon>
        <taxon>Euteleostomi</taxon>
        <taxon>Lepidosauria</taxon>
        <taxon>Squamata</taxon>
        <taxon>Bifurcata</taxon>
        <taxon>Unidentata</taxon>
        <taxon>Episquamata</taxon>
        <taxon>Toxicofera</taxon>
        <taxon>Serpentes</taxon>
        <taxon>Colubroidea</taxon>
        <taxon>Elapidae</taxon>
        <taxon>Elapinae</taxon>
        <taxon>Ophiophagus</taxon>
    </lineage>
</organism>
<name>V8NUK0_OPHHA</name>
<evidence type="ECO:0000313" key="1">
    <source>
        <dbReference type="EMBL" id="ETE65631.1"/>
    </source>
</evidence>
<reference evidence="1 2" key="1">
    <citation type="journal article" date="2013" name="Proc. Natl. Acad. Sci. U.S.A.">
        <title>The king cobra genome reveals dynamic gene evolution and adaptation in the snake venom system.</title>
        <authorList>
            <person name="Vonk F.J."/>
            <person name="Casewell N.R."/>
            <person name="Henkel C.V."/>
            <person name="Heimberg A.M."/>
            <person name="Jansen H.J."/>
            <person name="McCleary R.J."/>
            <person name="Kerkkamp H.M."/>
            <person name="Vos R.A."/>
            <person name="Guerreiro I."/>
            <person name="Calvete J.J."/>
            <person name="Wuster W."/>
            <person name="Woods A.E."/>
            <person name="Logan J.M."/>
            <person name="Harrison R.A."/>
            <person name="Castoe T.A."/>
            <person name="de Koning A.P."/>
            <person name="Pollock D.D."/>
            <person name="Yandell M."/>
            <person name="Calderon D."/>
            <person name="Renjifo C."/>
            <person name="Currier R.B."/>
            <person name="Salgado D."/>
            <person name="Pla D."/>
            <person name="Sanz L."/>
            <person name="Hyder A.S."/>
            <person name="Ribeiro J.M."/>
            <person name="Arntzen J.W."/>
            <person name="van den Thillart G.E."/>
            <person name="Boetzer M."/>
            <person name="Pirovano W."/>
            <person name="Dirks R.P."/>
            <person name="Spaink H.P."/>
            <person name="Duboule D."/>
            <person name="McGlinn E."/>
            <person name="Kini R.M."/>
            <person name="Richardson M.K."/>
        </authorList>
    </citation>
    <scope>NUCLEOTIDE SEQUENCE</scope>
    <source>
        <tissue evidence="1">Blood</tissue>
    </source>
</reference>
<dbReference type="AlphaFoldDB" id="V8NUK0"/>
<feature type="non-terminal residue" evidence="1">
    <location>
        <position position="1"/>
    </location>
</feature>
<dbReference type="EMBL" id="AZIM01001834">
    <property type="protein sequence ID" value="ETE65631.1"/>
    <property type="molecule type" value="Genomic_DNA"/>
</dbReference>
<dbReference type="Proteomes" id="UP000018936">
    <property type="component" value="Unassembled WGS sequence"/>
</dbReference>
<comment type="caution">
    <text evidence="1">The sequence shown here is derived from an EMBL/GenBank/DDBJ whole genome shotgun (WGS) entry which is preliminary data.</text>
</comment>
<accession>V8NUK0</accession>
<keyword evidence="2" id="KW-1185">Reference proteome</keyword>
<proteinExistence type="predicted"/>
<evidence type="ECO:0000313" key="2">
    <source>
        <dbReference type="Proteomes" id="UP000018936"/>
    </source>
</evidence>